<dbReference type="AlphaFoldDB" id="A0A1G2HVS3"/>
<comment type="caution">
    <text evidence="1">The sequence shown here is derived from an EMBL/GenBank/DDBJ whole genome shotgun (WGS) entry which is preliminary data.</text>
</comment>
<evidence type="ECO:0000313" key="2">
    <source>
        <dbReference type="Proteomes" id="UP000178774"/>
    </source>
</evidence>
<accession>A0A1G2HVS3</accession>
<protein>
    <submittedName>
        <fullName evidence="1">Uncharacterized protein</fullName>
    </submittedName>
</protein>
<sequence length="482" mass="54991">MKNTKEEKWMQTYCFDLTDEEFGAENIRLATHISDSLVPLFNEVLLQVLKGDETIKELKQEVKLRGRALKQKAKEAQMEDLWDRENNEIDDEEWLERGYDQEVIKEHRDYVDEIAKLYSENKVTAFDHNYHYAQENLEAIGCTAPYVNISAGLRRGAIKNCHGAVDSWRKHLATGDYKSKPPGQQEVGKFYMLRCEPGCAVTKDRKNVRISLGDRKSSPVFELPGLDNSKNKPLHMLLRSDAKVKSFTLSRRSARNPDKKESDLQKPGVWRISINFELPLPEKKPATEYNTVALVIGSNYLGVALHDSERNFPLNLPLPHKHWFPIIGDIEGRANVPWRKKGSKKWRRKMFGVQKKHSGGRQACYRYMARQQKQGEYETIADHLIGCGVHFVVSKPSINHPKGLADASAPDRGGDTGPNRIISSTGVNSLVLKLKQKVKEFGGSVTEMEAPPLPERFRFWDSGPKKVIVAQLLRNQYLAQKK</sequence>
<reference evidence="1 2" key="1">
    <citation type="journal article" date="2016" name="Nat. Commun.">
        <title>Thousands of microbial genomes shed light on interconnected biogeochemical processes in an aquifer system.</title>
        <authorList>
            <person name="Anantharaman K."/>
            <person name="Brown C.T."/>
            <person name="Hug L.A."/>
            <person name="Sharon I."/>
            <person name="Castelle C.J."/>
            <person name="Probst A.J."/>
            <person name="Thomas B.C."/>
            <person name="Singh A."/>
            <person name="Wilkins M.J."/>
            <person name="Karaoz U."/>
            <person name="Brodie E.L."/>
            <person name="Williams K.H."/>
            <person name="Hubbard S.S."/>
            <person name="Banfield J.F."/>
        </authorList>
    </citation>
    <scope>NUCLEOTIDE SEQUENCE [LARGE SCALE GENOMIC DNA]</scope>
</reference>
<organism evidence="1 2">
    <name type="scientific">Candidatus Staskawiczbacteria bacterium RIFCSPHIGHO2_01_FULL_41_41</name>
    <dbReference type="NCBI Taxonomy" id="1802203"/>
    <lineage>
        <taxon>Bacteria</taxon>
        <taxon>Candidatus Staskawicziibacteriota</taxon>
    </lineage>
</organism>
<dbReference type="Proteomes" id="UP000178774">
    <property type="component" value="Unassembled WGS sequence"/>
</dbReference>
<name>A0A1G2HVS3_9BACT</name>
<proteinExistence type="predicted"/>
<gene>
    <name evidence="1" type="ORF">A2822_00465</name>
</gene>
<evidence type="ECO:0000313" key="1">
    <source>
        <dbReference type="EMBL" id="OGZ66656.1"/>
    </source>
</evidence>
<dbReference type="EMBL" id="MHOP01000002">
    <property type="protein sequence ID" value="OGZ66656.1"/>
    <property type="molecule type" value="Genomic_DNA"/>
</dbReference>